<dbReference type="Pfam" id="PF00677">
    <property type="entry name" value="Lum_binding"/>
    <property type="match status" value="2"/>
</dbReference>
<keyword evidence="10" id="KW-1185">Reference proteome</keyword>
<accession>A0A976FJK6</accession>
<reference evidence="9 10" key="1">
    <citation type="journal article" date="2021" name="Genome Biol.">
        <title>AFLAP: assembly-free linkage analysis pipeline using k-mers from genome sequencing data.</title>
        <authorList>
            <person name="Fletcher K."/>
            <person name="Zhang L."/>
            <person name="Gil J."/>
            <person name="Han R."/>
            <person name="Cavanaugh K."/>
            <person name="Michelmore R."/>
        </authorList>
    </citation>
    <scope>NUCLEOTIDE SEQUENCE [LARGE SCALE GENOMIC DNA]</scope>
    <source>
        <strain evidence="9 10">SF5</strain>
    </source>
</reference>
<dbReference type="EMBL" id="SHOA02000003">
    <property type="protein sequence ID" value="TDH67806.1"/>
    <property type="molecule type" value="Genomic_DNA"/>
</dbReference>
<dbReference type="SUPFAM" id="SSF63380">
    <property type="entry name" value="Riboflavin synthase domain-like"/>
    <property type="match status" value="2"/>
</dbReference>
<keyword evidence="7" id="KW-0677">Repeat</keyword>
<evidence type="ECO:0000256" key="2">
    <source>
        <dbReference type="ARBA" id="ARBA00004887"/>
    </source>
</evidence>
<dbReference type="PIRSF" id="PIRSF000498">
    <property type="entry name" value="Riboflavin_syn_A"/>
    <property type="match status" value="1"/>
</dbReference>
<dbReference type="InterPro" id="IPR017938">
    <property type="entry name" value="Riboflavin_synthase-like_b-brl"/>
</dbReference>
<gene>
    <name evidence="9" type="ORF">CCR75_004806</name>
</gene>
<organism evidence="9 10">
    <name type="scientific">Bremia lactucae</name>
    <name type="common">Lettuce downy mildew</name>
    <dbReference type="NCBI Taxonomy" id="4779"/>
    <lineage>
        <taxon>Eukaryota</taxon>
        <taxon>Sar</taxon>
        <taxon>Stramenopiles</taxon>
        <taxon>Oomycota</taxon>
        <taxon>Peronosporomycetes</taxon>
        <taxon>Peronosporales</taxon>
        <taxon>Peronosporaceae</taxon>
        <taxon>Bremia</taxon>
    </lineage>
</organism>
<evidence type="ECO:0000256" key="3">
    <source>
        <dbReference type="ARBA" id="ARBA00012827"/>
    </source>
</evidence>
<dbReference type="PANTHER" id="PTHR21098:SF0">
    <property type="entry name" value="RIBOFLAVIN SYNTHASE"/>
    <property type="match status" value="1"/>
</dbReference>
<keyword evidence="6" id="KW-0808">Transferase</keyword>
<evidence type="ECO:0000313" key="9">
    <source>
        <dbReference type="EMBL" id="TDH67806.1"/>
    </source>
</evidence>
<dbReference type="GO" id="GO:0004746">
    <property type="term" value="F:riboflavin synthase activity"/>
    <property type="evidence" value="ECO:0007669"/>
    <property type="project" value="UniProtKB-EC"/>
</dbReference>
<sequence length="243" mass="26393">MFTGIIEEIGLVVSMQERHDLPLWNGERGKGVELVVHVQVALEGAYVGCSIAVNGTCLTATSISDEHVAFGVSPETLRRTNLSALQPGDKVNIERSMGTGSRNSGHFVQGHVDGTGAILSFTRENDSLWVKIAATPELLRGIVPKGYIAIDGTSLTVCEVNRVHGYFSIMLVAYTQNHITLPLKKVGERVNLEPDVLGKYAARSMSGLTTRVDALESQLQRTNWSLKGVAVLTTLLLIAWLRK</sequence>
<keyword evidence="5" id="KW-0686">Riboflavin biosynthesis</keyword>
<dbReference type="CDD" id="cd00402">
    <property type="entry name" value="Riboflavin_synthase_like"/>
    <property type="match status" value="1"/>
</dbReference>
<evidence type="ECO:0000259" key="8">
    <source>
        <dbReference type="PROSITE" id="PS51177"/>
    </source>
</evidence>
<dbReference type="NCBIfam" id="NF006767">
    <property type="entry name" value="PRK09289.1"/>
    <property type="match status" value="1"/>
</dbReference>
<dbReference type="GeneID" id="94348563"/>
<dbReference type="InterPro" id="IPR001783">
    <property type="entry name" value="Lumazine-bd"/>
</dbReference>
<evidence type="ECO:0000256" key="5">
    <source>
        <dbReference type="ARBA" id="ARBA00022619"/>
    </source>
</evidence>
<dbReference type="GO" id="GO:0009231">
    <property type="term" value="P:riboflavin biosynthetic process"/>
    <property type="evidence" value="ECO:0007669"/>
    <property type="project" value="UniProtKB-KW"/>
</dbReference>
<dbReference type="PROSITE" id="PS51177">
    <property type="entry name" value="LUMAZINE_BIND"/>
    <property type="match status" value="2"/>
</dbReference>
<evidence type="ECO:0000256" key="4">
    <source>
        <dbReference type="ARBA" id="ARBA00013950"/>
    </source>
</evidence>
<comment type="caution">
    <text evidence="9">The sequence shown here is derived from an EMBL/GenBank/DDBJ whole genome shotgun (WGS) entry which is preliminary data.</text>
</comment>
<dbReference type="EC" id="2.5.1.9" evidence="3"/>
<dbReference type="OrthoDB" id="10258924at2759"/>
<dbReference type="NCBIfam" id="TIGR00187">
    <property type="entry name" value="ribE"/>
    <property type="match status" value="1"/>
</dbReference>
<proteinExistence type="predicted"/>
<dbReference type="Proteomes" id="UP000294530">
    <property type="component" value="Unassembled WGS sequence"/>
</dbReference>
<dbReference type="KEGG" id="blac:94348563"/>
<evidence type="ECO:0000256" key="6">
    <source>
        <dbReference type="ARBA" id="ARBA00022679"/>
    </source>
</evidence>
<name>A0A976FJK6_BRELC</name>
<comment type="function">
    <text evidence="1">Catalyzes the dismutation of two molecules of 6,7-dimethyl-8-ribityllumazine, resulting in the formation of riboflavin and 5-amino-6-(D-ribitylamino)uracil.</text>
</comment>
<dbReference type="AlphaFoldDB" id="A0A976FJK6"/>
<evidence type="ECO:0000313" key="10">
    <source>
        <dbReference type="Proteomes" id="UP000294530"/>
    </source>
</evidence>
<dbReference type="InterPro" id="IPR023366">
    <property type="entry name" value="ATP_synth_asu-like_sf"/>
</dbReference>
<evidence type="ECO:0000256" key="7">
    <source>
        <dbReference type="ARBA" id="ARBA00022737"/>
    </source>
</evidence>
<feature type="domain" description="Lumazine-binding" evidence="8">
    <location>
        <begin position="1"/>
        <end position="106"/>
    </location>
</feature>
<dbReference type="Gene3D" id="2.40.30.20">
    <property type="match status" value="2"/>
</dbReference>
<feature type="domain" description="Lumazine-binding" evidence="8">
    <location>
        <begin position="107"/>
        <end position="205"/>
    </location>
</feature>
<dbReference type="InterPro" id="IPR026017">
    <property type="entry name" value="Lumazine-bd_dom"/>
</dbReference>
<dbReference type="FunFam" id="2.40.30.20:FF:000004">
    <property type="entry name" value="Riboflavin synthase, alpha subunit"/>
    <property type="match status" value="1"/>
</dbReference>
<evidence type="ECO:0000256" key="1">
    <source>
        <dbReference type="ARBA" id="ARBA00002803"/>
    </source>
</evidence>
<dbReference type="FunFam" id="2.40.30.20:FF:000003">
    <property type="entry name" value="Riboflavin synthase, alpha subunit"/>
    <property type="match status" value="1"/>
</dbReference>
<protein>
    <recommendedName>
        <fullName evidence="4">Riboflavin synthase</fullName>
        <ecNumber evidence="3">2.5.1.9</ecNumber>
    </recommendedName>
</protein>
<comment type="pathway">
    <text evidence="2">Cofactor biosynthesis; riboflavin biosynthesis; riboflavin from 2-hydroxy-3-oxobutyl phosphate and 5-amino-6-(D-ribitylamino)uracil: step 2/2.</text>
</comment>
<dbReference type="RefSeq" id="XP_067817305.1">
    <property type="nucleotide sequence ID" value="XM_067962892.1"/>
</dbReference>
<dbReference type="PANTHER" id="PTHR21098">
    <property type="entry name" value="RIBOFLAVIN SYNTHASE ALPHA CHAIN"/>
    <property type="match status" value="1"/>
</dbReference>